<dbReference type="InterPro" id="IPR036188">
    <property type="entry name" value="FAD/NAD-bd_sf"/>
</dbReference>
<keyword evidence="6 9" id="KW-0520">NAD</keyword>
<dbReference type="eggNOG" id="COG0526">
    <property type="taxonomic scope" value="Bacteria"/>
</dbReference>
<dbReference type="InterPro" id="IPR012081">
    <property type="entry name" value="Alkyl_hydroperoxide_Rdtase_suF"/>
</dbReference>
<feature type="binding site" evidence="9">
    <location>
        <begin position="386"/>
        <end position="400"/>
    </location>
    <ligand>
        <name>NAD(+)</name>
        <dbReference type="ChEBI" id="CHEBI:57540"/>
    </ligand>
</feature>
<evidence type="ECO:0000256" key="6">
    <source>
        <dbReference type="ARBA" id="ARBA00023027"/>
    </source>
</evidence>
<dbReference type="InterPro" id="IPR036249">
    <property type="entry name" value="Thioredoxin-like_sf"/>
</dbReference>
<keyword evidence="14" id="KW-1185">Reference proteome</keyword>
<feature type="disulfide bond" description="Redox-active" evidence="10">
    <location>
        <begin position="374"/>
        <end position="377"/>
    </location>
</feature>
<feature type="domain" description="FAD/NAD(P)-binding" evidence="11">
    <location>
        <begin position="248"/>
        <end position="532"/>
    </location>
</feature>
<reference evidence="13 14" key="1">
    <citation type="journal article" date="2011" name="J. Bacteriol.">
        <title>Complete genome sequence and updated annotation of Desulfovibrio alaskensis G20.</title>
        <authorList>
            <person name="Hauser L.J."/>
            <person name="Land M.L."/>
            <person name="Brown S.D."/>
            <person name="Larimer F."/>
            <person name="Keller K.L."/>
            <person name="Rapp-Giles B.J."/>
            <person name="Price M.N."/>
            <person name="Lin M."/>
            <person name="Bruce D.C."/>
            <person name="Detter J.C."/>
            <person name="Tapia R."/>
            <person name="Han C.S."/>
            <person name="Goodwin L.A."/>
            <person name="Cheng J.F."/>
            <person name="Pitluck S."/>
            <person name="Copeland A."/>
            <person name="Lucas S."/>
            <person name="Nolan M."/>
            <person name="Lapidus A.L."/>
            <person name="Palumbo A.V."/>
            <person name="Wall J.D."/>
        </authorList>
    </citation>
    <scope>NUCLEOTIDE SEQUENCE [LARGE SCALE GENOMIC DNA]</scope>
    <source>
        <strain evidence="14">ATCC BAA 1058 / DSM 17464 / G20</strain>
    </source>
</reference>
<dbReference type="GO" id="GO:0004791">
    <property type="term" value="F:thioredoxin-disulfide reductase (NADPH) activity"/>
    <property type="evidence" value="ECO:0007669"/>
    <property type="project" value="UniProtKB-EC"/>
</dbReference>
<dbReference type="SUPFAM" id="SSF52833">
    <property type="entry name" value="Thioredoxin-like"/>
    <property type="match status" value="2"/>
</dbReference>
<dbReference type="Pfam" id="PF07992">
    <property type="entry name" value="Pyr_redox_2"/>
    <property type="match status" value="1"/>
</dbReference>
<dbReference type="GO" id="GO:0000302">
    <property type="term" value="P:response to reactive oxygen species"/>
    <property type="evidence" value="ECO:0007669"/>
    <property type="project" value="InterPro"/>
</dbReference>
<evidence type="ECO:0000313" key="14">
    <source>
        <dbReference type="Proteomes" id="UP000002710"/>
    </source>
</evidence>
<dbReference type="Gene3D" id="3.40.30.80">
    <property type="match status" value="1"/>
</dbReference>
<dbReference type="AlphaFoldDB" id="Q316Y5"/>
<dbReference type="PANTHER" id="PTHR48105">
    <property type="entry name" value="THIOREDOXIN REDUCTASE 1-RELATED-RELATED"/>
    <property type="match status" value="1"/>
</dbReference>
<keyword evidence="9" id="KW-0521">NADP</keyword>
<dbReference type="HOGENOM" id="CLU_031864_4_2_7"/>
<dbReference type="PROSITE" id="PS00573">
    <property type="entry name" value="PYRIDINE_REDOX_2"/>
    <property type="match status" value="1"/>
</dbReference>
<dbReference type="PIRSF" id="PIRSF000238">
    <property type="entry name" value="AhpF"/>
    <property type="match status" value="1"/>
</dbReference>
<comment type="similarity">
    <text evidence="1">Belongs to the class-II pyridine nucleotide-disulfide oxidoreductase family.</text>
</comment>
<evidence type="ECO:0000256" key="2">
    <source>
        <dbReference type="ARBA" id="ARBA00011738"/>
    </source>
</evidence>
<evidence type="ECO:0000256" key="8">
    <source>
        <dbReference type="ARBA" id="ARBA00023284"/>
    </source>
</evidence>
<dbReference type="RefSeq" id="WP_011366365.1">
    <property type="nucleotide sequence ID" value="NC_007519.1"/>
</dbReference>
<dbReference type="STRING" id="207559.Dde_0210"/>
<dbReference type="InterPro" id="IPR023753">
    <property type="entry name" value="FAD/NAD-binding_dom"/>
</dbReference>
<proteinExistence type="inferred from homology"/>
<evidence type="ECO:0000256" key="1">
    <source>
        <dbReference type="ARBA" id="ARBA00009333"/>
    </source>
</evidence>
<accession>Q316Y5</accession>
<name>Q316Y5_OLEA2</name>
<dbReference type="eggNOG" id="COG0492">
    <property type="taxonomic scope" value="Bacteria"/>
</dbReference>
<evidence type="ECO:0000256" key="3">
    <source>
        <dbReference type="ARBA" id="ARBA00022630"/>
    </source>
</evidence>
<organism evidence="13 14">
    <name type="scientific">Oleidesulfovibrio alaskensis (strain ATCC BAA-1058 / DSM 17464 / G20)</name>
    <name type="common">Desulfovibrio alaskensis</name>
    <dbReference type="NCBI Taxonomy" id="207559"/>
    <lineage>
        <taxon>Bacteria</taxon>
        <taxon>Pseudomonadati</taxon>
        <taxon>Thermodesulfobacteriota</taxon>
        <taxon>Desulfovibrionia</taxon>
        <taxon>Desulfovibrionales</taxon>
        <taxon>Desulfovibrionaceae</taxon>
        <taxon>Oleidesulfovibrio</taxon>
    </lineage>
</organism>
<feature type="binding site" evidence="9">
    <location>
        <begin position="248"/>
        <end position="263"/>
    </location>
    <ligand>
        <name>FAD</name>
        <dbReference type="ChEBI" id="CHEBI:57692"/>
    </ligand>
</feature>
<evidence type="ECO:0000256" key="9">
    <source>
        <dbReference type="PIRSR" id="PIRSR000238-1"/>
    </source>
</evidence>
<dbReference type="Proteomes" id="UP000002710">
    <property type="component" value="Chromosome"/>
</dbReference>
<dbReference type="EC" id="1.8.1.9" evidence="13"/>
<keyword evidence="5 13" id="KW-0560">Oxidoreductase</keyword>
<evidence type="ECO:0000259" key="12">
    <source>
        <dbReference type="Pfam" id="PF13192"/>
    </source>
</evidence>
<evidence type="ECO:0000256" key="5">
    <source>
        <dbReference type="ARBA" id="ARBA00023002"/>
    </source>
</evidence>
<feature type="binding site" evidence="9">
    <location>
        <begin position="507"/>
        <end position="517"/>
    </location>
    <ligand>
        <name>FAD</name>
        <dbReference type="ChEBI" id="CHEBI:57692"/>
    </ligand>
</feature>
<evidence type="ECO:0000256" key="10">
    <source>
        <dbReference type="PIRSR" id="PIRSR000238-2"/>
    </source>
</evidence>
<dbReference type="GO" id="GO:0050660">
    <property type="term" value="F:flavin adenine dinucleotide binding"/>
    <property type="evidence" value="ECO:0007669"/>
    <property type="project" value="InterPro"/>
</dbReference>
<evidence type="ECO:0000256" key="4">
    <source>
        <dbReference type="ARBA" id="ARBA00022827"/>
    </source>
</evidence>
<dbReference type="PRINTS" id="PR00368">
    <property type="entry name" value="FADPNR"/>
</dbReference>
<dbReference type="InterPro" id="IPR012336">
    <property type="entry name" value="Thioredoxin-like_fold"/>
</dbReference>
<keyword evidence="3" id="KW-0285">Flavoprotein</keyword>
<dbReference type="EMBL" id="CP000112">
    <property type="protein sequence ID" value="ABB37011.1"/>
    <property type="molecule type" value="Genomic_DNA"/>
</dbReference>
<keyword evidence="4 9" id="KW-0274">FAD</keyword>
<comment type="cofactor">
    <cofactor evidence="9">
        <name>FAD</name>
        <dbReference type="ChEBI" id="CHEBI:57692"/>
    </cofactor>
    <text evidence="9">Binds 1 FAD per subunit.</text>
</comment>
<evidence type="ECO:0000259" key="11">
    <source>
        <dbReference type="Pfam" id="PF07992"/>
    </source>
</evidence>
<evidence type="ECO:0000313" key="13">
    <source>
        <dbReference type="EMBL" id="ABB37011.1"/>
    </source>
</evidence>
<dbReference type="CDD" id="cd02973">
    <property type="entry name" value="TRX_GRX_like"/>
    <property type="match status" value="1"/>
</dbReference>
<dbReference type="KEGG" id="dde:Dde_0210"/>
<dbReference type="SMR" id="Q316Y5"/>
<dbReference type="Gene3D" id="3.50.50.60">
    <property type="entry name" value="FAD/NAD(P)-binding domain"/>
    <property type="match status" value="2"/>
</dbReference>
<comment type="subunit">
    <text evidence="2">Homodimer.</text>
</comment>
<gene>
    <name evidence="13" type="ordered locus">Dde_0210</name>
</gene>
<dbReference type="InterPro" id="IPR050097">
    <property type="entry name" value="Ferredoxin-NADP_redctase_2"/>
</dbReference>
<keyword evidence="7 10" id="KW-1015">Disulfide bond</keyword>
<dbReference type="Pfam" id="PF13192">
    <property type="entry name" value="Thioredoxin_3"/>
    <property type="match status" value="1"/>
</dbReference>
<sequence length="550" mass="58902">MSENDSAQNSEERRWLIPEEGRKHLAGVFAGLPGEVTLDVFTDGDEKNQYNEYTVRFAQELAELADKIDTRVHALDSAEAQRLGVTLGPSTLLNAGTYAIRFTGAPLGEEARGFIEAIMLVSAGKAAVSENVGRILERLEEKRTVRVFSSPGCPYCPGQVVNAVKCAIASPQLVSAEAVNSDEFPELSRKYGVGSVPHTNINDEFDAVGLMPEERFAVELVTMKDASGMVREAGQDAGTGDYPVEKVDLVIVGAGPAGLTAGIYAERSGLKSVVLDKAVVGGQVAVTPVVENYPGFKNVGGMNLVEMLAAHTREYAHVQEHEEIEEIKIGRNIEVYTARNVYLARALVFATGAQWRELGVPGEDTYFGKGVSHCASCDGFMFKGKKVIIVGGGNTALTDALHLKNLGVDITVVHRRDAFRAEQQLQDALEREQIPVLWDTVVEEILGTDGLVTGARLKNVKSGDVHEVALDGVFVAVGHVPNSALAAELGVTLNEDGTIAVDRAMRTNIPRVYAAGDVTGGIRQIVTAVGNGATAALSAFEDLQSSRWKK</sequence>
<dbReference type="SUPFAM" id="SSF51905">
    <property type="entry name" value="FAD/NAD(P)-binding domain"/>
    <property type="match status" value="1"/>
</dbReference>
<dbReference type="GO" id="GO:0102039">
    <property type="term" value="F:NADH-dependent peroxiredoxin activity"/>
    <property type="evidence" value="ECO:0007669"/>
    <property type="project" value="InterPro"/>
</dbReference>
<dbReference type="PRINTS" id="PR00469">
    <property type="entry name" value="PNDRDTASEII"/>
</dbReference>
<keyword evidence="8 10" id="KW-0676">Redox-active center</keyword>
<protein>
    <submittedName>
        <fullName evidence="13">Thioredoxin-disulfide reductase</fullName>
        <ecNumber evidence="13">1.8.1.9</ecNumber>
    </submittedName>
</protein>
<evidence type="ECO:0000256" key="7">
    <source>
        <dbReference type="ARBA" id="ARBA00023157"/>
    </source>
</evidence>
<dbReference type="InterPro" id="IPR008255">
    <property type="entry name" value="Pyr_nucl-diS_OxRdtase_2_AS"/>
</dbReference>
<dbReference type="GO" id="GO:0051287">
    <property type="term" value="F:NAD binding"/>
    <property type="evidence" value="ECO:0007669"/>
    <property type="project" value="InterPro"/>
</dbReference>
<feature type="domain" description="Thioredoxin-like fold" evidence="12">
    <location>
        <begin position="144"/>
        <end position="221"/>
    </location>
</feature>